<dbReference type="SUPFAM" id="SSF46689">
    <property type="entry name" value="Homeodomain-like"/>
    <property type="match status" value="1"/>
</dbReference>
<keyword evidence="3" id="KW-0804">Transcription</keyword>
<dbReference type="InterPro" id="IPR018060">
    <property type="entry name" value="HTH_AraC"/>
</dbReference>
<dbReference type="Proteomes" id="UP001058267">
    <property type="component" value="Chromosome"/>
</dbReference>
<reference evidence="5" key="1">
    <citation type="journal article" date="2022" name="Cell">
        <title>Design, construction, and in vivo augmentation of a complex gut microbiome.</title>
        <authorList>
            <person name="Cheng A.G."/>
            <person name="Ho P.Y."/>
            <person name="Aranda-Diaz A."/>
            <person name="Jain S."/>
            <person name="Yu F.B."/>
            <person name="Meng X."/>
            <person name="Wang M."/>
            <person name="Iakiviak M."/>
            <person name="Nagashima K."/>
            <person name="Zhao A."/>
            <person name="Murugkar P."/>
            <person name="Patil A."/>
            <person name="Atabakhsh K."/>
            <person name="Weakley A."/>
            <person name="Yan J."/>
            <person name="Brumbaugh A.R."/>
            <person name="Higginbottom S."/>
            <person name="Dimas A."/>
            <person name="Shiver A.L."/>
            <person name="Deutschbauer A."/>
            <person name="Neff N."/>
            <person name="Sonnenburg J.L."/>
            <person name="Huang K.C."/>
            <person name="Fischbach M.A."/>
        </authorList>
    </citation>
    <scope>NUCLEOTIDE SEQUENCE</scope>
    <source>
        <strain evidence="5">JC50</strain>
    </source>
</reference>
<sequence length="321" mass="37122">MKQDALVSMRPGEETHAFCPVECPVCRYENNVYPARFHTRDLVEGADLSGMERKANHILFLLEGMLHIRTQTDNHYHLDSGQCMFFPRTSMPDIRALAPARIVWLDFSNRLVLGGQDALASAAAKGCKSPEKTPVLPIVPLMESMLINIQKEMRIPCYHMLKQYELFFLMKSFYSDEELACFFNAILRPSHDFRAFVESNYTNADTLEDIARKANLSTSYFIKRFKEVFGISVHRWLVKQKEEQLKRMLMAERYDAGEMARQLGLKSKKGLYQFCRQRFGCSMTRLKETLKVEGSMGRDKAAKDNYYRQKDNFNTRGGLDS</sequence>
<organism evidence="5 6">
    <name type="scientific">Alistipes senegalensis JC50</name>
    <dbReference type="NCBI Taxonomy" id="1033732"/>
    <lineage>
        <taxon>Bacteria</taxon>
        <taxon>Pseudomonadati</taxon>
        <taxon>Bacteroidota</taxon>
        <taxon>Bacteroidia</taxon>
        <taxon>Bacteroidales</taxon>
        <taxon>Rikenellaceae</taxon>
        <taxon>Alistipes</taxon>
    </lineage>
</organism>
<dbReference type="InterPro" id="IPR009057">
    <property type="entry name" value="Homeodomain-like_sf"/>
</dbReference>
<proteinExistence type="predicted"/>
<dbReference type="PANTHER" id="PTHR43280">
    <property type="entry name" value="ARAC-FAMILY TRANSCRIPTIONAL REGULATOR"/>
    <property type="match status" value="1"/>
</dbReference>
<accession>A0ABY5V7U5</accession>
<keyword evidence="6" id="KW-1185">Reference proteome</keyword>
<gene>
    <name evidence="5" type="ORF">NQ519_01710</name>
</gene>
<evidence type="ECO:0000256" key="2">
    <source>
        <dbReference type="ARBA" id="ARBA00023125"/>
    </source>
</evidence>
<dbReference type="Pfam" id="PF12833">
    <property type="entry name" value="HTH_18"/>
    <property type="match status" value="1"/>
</dbReference>
<keyword evidence="1" id="KW-0805">Transcription regulation</keyword>
<name>A0ABY5V7U5_9BACT</name>
<dbReference type="PANTHER" id="PTHR43280:SF10">
    <property type="entry name" value="REGULATORY PROTEIN POCR"/>
    <property type="match status" value="1"/>
</dbReference>
<feature type="domain" description="HTH araC/xylS-type" evidence="4">
    <location>
        <begin position="191"/>
        <end position="289"/>
    </location>
</feature>
<dbReference type="Gene3D" id="1.10.10.60">
    <property type="entry name" value="Homeodomain-like"/>
    <property type="match status" value="1"/>
</dbReference>
<dbReference type="SMART" id="SM00342">
    <property type="entry name" value="HTH_ARAC"/>
    <property type="match status" value="1"/>
</dbReference>
<dbReference type="PROSITE" id="PS01124">
    <property type="entry name" value="HTH_ARAC_FAMILY_2"/>
    <property type="match status" value="1"/>
</dbReference>
<evidence type="ECO:0000313" key="6">
    <source>
        <dbReference type="Proteomes" id="UP001058267"/>
    </source>
</evidence>
<protein>
    <submittedName>
        <fullName evidence="5">AraC family transcriptional regulator</fullName>
    </submittedName>
</protein>
<evidence type="ECO:0000313" key="5">
    <source>
        <dbReference type="EMBL" id="UWN65577.1"/>
    </source>
</evidence>
<dbReference type="EMBL" id="CP102252">
    <property type="protein sequence ID" value="UWN65577.1"/>
    <property type="molecule type" value="Genomic_DNA"/>
</dbReference>
<evidence type="ECO:0000256" key="3">
    <source>
        <dbReference type="ARBA" id="ARBA00023163"/>
    </source>
</evidence>
<evidence type="ECO:0000259" key="4">
    <source>
        <dbReference type="PROSITE" id="PS01124"/>
    </source>
</evidence>
<dbReference type="RefSeq" id="WP_187120520.1">
    <property type="nucleotide sequence ID" value="NZ_CP102252.1"/>
</dbReference>
<evidence type="ECO:0000256" key="1">
    <source>
        <dbReference type="ARBA" id="ARBA00023015"/>
    </source>
</evidence>
<keyword evidence="2" id="KW-0238">DNA-binding</keyword>